<feature type="transmembrane region" description="Helical" evidence="3">
    <location>
        <begin position="317"/>
        <end position="336"/>
    </location>
</feature>
<dbReference type="SUPFAM" id="SSF103473">
    <property type="entry name" value="MFS general substrate transporter"/>
    <property type="match status" value="1"/>
</dbReference>
<dbReference type="InterPro" id="IPR039672">
    <property type="entry name" value="MFS_2"/>
</dbReference>
<dbReference type="PANTHER" id="PTHR11328:SF24">
    <property type="entry name" value="MAJOR FACILITATOR SUPERFAMILY (MFS) PROFILE DOMAIN-CONTAINING PROTEIN"/>
    <property type="match status" value="1"/>
</dbReference>
<dbReference type="GO" id="GO:0005886">
    <property type="term" value="C:plasma membrane"/>
    <property type="evidence" value="ECO:0007669"/>
    <property type="project" value="TreeGrafter"/>
</dbReference>
<gene>
    <name evidence="4" type="primary">uidB_3</name>
    <name evidence="4" type="ORF">SMSP2_02619</name>
</gene>
<feature type="transmembrane region" description="Helical" evidence="3">
    <location>
        <begin position="428"/>
        <end position="452"/>
    </location>
</feature>
<dbReference type="PANTHER" id="PTHR11328">
    <property type="entry name" value="MAJOR FACILITATOR SUPERFAMILY DOMAIN-CONTAINING PROTEIN"/>
    <property type="match status" value="1"/>
</dbReference>
<dbReference type="InterPro" id="IPR036259">
    <property type="entry name" value="MFS_trans_sf"/>
</dbReference>
<dbReference type="Pfam" id="PF13347">
    <property type="entry name" value="MFS_2"/>
    <property type="match status" value="1"/>
</dbReference>
<feature type="transmembrane region" description="Helical" evidence="3">
    <location>
        <begin position="195"/>
        <end position="219"/>
    </location>
</feature>
<reference evidence="5" key="1">
    <citation type="submission" date="2017-02" db="EMBL/GenBank/DDBJ databases">
        <title>Comparative genomics and description of representatives of a novel lineage of planctomycetes thriving in anoxic sediments.</title>
        <authorList>
            <person name="Spring S."/>
            <person name="Bunk B."/>
            <person name="Sproer C."/>
        </authorList>
    </citation>
    <scope>NUCLEOTIDE SEQUENCE [LARGE SCALE GENOMIC DNA]</scope>
    <source>
        <strain evidence="5">SM-Chi-D1</strain>
    </source>
</reference>
<evidence type="ECO:0000256" key="3">
    <source>
        <dbReference type="SAM" id="Phobius"/>
    </source>
</evidence>
<dbReference type="STRING" id="1851148.SMSP2_02619"/>
<evidence type="ECO:0000313" key="5">
    <source>
        <dbReference type="Proteomes" id="UP000188181"/>
    </source>
</evidence>
<feature type="transmembrane region" description="Helical" evidence="3">
    <location>
        <begin position="96"/>
        <end position="113"/>
    </location>
</feature>
<feature type="transmembrane region" description="Helical" evidence="3">
    <location>
        <begin position="388"/>
        <end position="408"/>
    </location>
</feature>
<protein>
    <submittedName>
        <fullName evidence="4">Glucuronide permease</fullName>
    </submittedName>
</protein>
<dbReference type="GO" id="GO:0008643">
    <property type="term" value="P:carbohydrate transport"/>
    <property type="evidence" value="ECO:0007669"/>
    <property type="project" value="InterPro"/>
</dbReference>
<sequence length="489" mass="54184">MASENLETPNTTGNGSQNKLKATTKLAWGSGALADAMMANVISYLALPIYNIALGVDPRWLGWAMGLPRIWDAISDPVLGNISDNTRSRWGRRRPFIFVGAILSGIFFAVLWMPPASFSARAMGYYFLVTSFFFYTAYTIFVVPWNAMGLELTTDYDERTRVQAYRTFMQSIGGLLLGTLWWLSIKIGGEGNEVYGVKIVGIIFGVYVMITGMLPAIFCRSQISVPSQKKIPFIAAITTTAKNKTFILLGAIMFFLLIGLFLVNSFSNYINIYYVFGGSKEGTSKIAMIANFVFQTTGIGLVPLVSYLAVRFGKKRILLAGLTSVMAAYFTTWFFYTPKAPYLQLISLGMMAPGLSCVWVITASMLADICDVEEYHTGLRREGMYGAAFSWIIKAGIAFTLVGAGYMIDFSGYDSSLAMQTEDTILKMRLLYMLVPVAFIGTSFILVCFYPLTREKVEQIRHEINARNNAPNNPVDGTIETINDDDPVI</sequence>
<organism evidence="4 5">
    <name type="scientific">Limihaloglobus sulfuriphilus</name>
    <dbReference type="NCBI Taxonomy" id="1851148"/>
    <lineage>
        <taxon>Bacteria</taxon>
        <taxon>Pseudomonadati</taxon>
        <taxon>Planctomycetota</taxon>
        <taxon>Phycisphaerae</taxon>
        <taxon>Sedimentisphaerales</taxon>
        <taxon>Sedimentisphaeraceae</taxon>
        <taxon>Limihaloglobus</taxon>
    </lineage>
</organism>
<accession>A0A1Q2MI84</accession>
<dbReference type="RefSeq" id="WP_186804722.1">
    <property type="nucleotide sequence ID" value="NZ_CP019646.1"/>
</dbReference>
<dbReference type="KEGG" id="pbas:SMSP2_02619"/>
<feature type="transmembrane region" description="Helical" evidence="3">
    <location>
        <begin position="286"/>
        <end position="310"/>
    </location>
</feature>
<evidence type="ECO:0000256" key="1">
    <source>
        <dbReference type="ARBA" id="ARBA00009617"/>
    </source>
</evidence>
<feature type="transmembrane region" description="Helical" evidence="3">
    <location>
        <begin position="164"/>
        <end position="183"/>
    </location>
</feature>
<evidence type="ECO:0000256" key="2">
    <source>
        <dbReference type="SAM" id="MobiDB-lite"/>
    </source>
</evidence>
<dbReference type="Gene3D" id="1.20.1250.20">
    <property type="entry name" value="MFS general substrate transporter like domains"/>
    <property type="match status" value="2"/>
</dbReference>
<comment type="similarity">
    <text evidence="1">Belongs to the sodium:galactoside symporter (TC 2.A.2) family.</text>
</comment>
<dbReference type="EMBL" id="CP019646">
    <property type="protein sequence ID" value="AQQ72238.1"/>
    <property type="molecule type" value="Genomic_DNA"/>
</dbReference>
<proteinExistence type="inferred from homology"/>
<feature type="region of interest" description="Disordered" evidence="2">
    <location>
        <begin position="467"/>
        <end position="489"/>
    </location>
</feature>
<feature type="transmembrane region" description="Helical" evidence="3">
    <location>
        <begin position="342"/>
        <end position="367"/>
    </location>
</feature>
<keyword evidence="3" id="KW-1133">Transmembrane helix</keyword>
<feature type="transmembrane region" description="Helical" evidence="3">
    <location>
        <begin position="125"/>
        <end position="143"/>
    </location>
</feature>
<evidence type="ECO:0000313" key="4">
    <source>
        <dbReference type="EMBL" id="AQQ72238.1"/>
    </source>
</evidence>
<keyword evidence="3" id="KW-0812">Transmembrane</keyword>
<feature type="transmembrane region" description="Helical" evidence="3">
    <location>
        <begin position="246"/>
        <end position="266"/>
    </location>
</feature>
<dbReference type="GO" id="GO:0015293">
    <property type="term" value="F:symporter activity"/>
    <property type="evidence" value="ECO:0007669"/>
    <property type="project" value="InterPro"/>
</dbReference>
<keyword evidence="5" id="KW-1185">Reference proteome</keyword>
<dbReference type="AlphaFoldDB" id="A0A1Q2MI84"/>
<keyword evidence="3" id="KW-0472">Membrane</keyword>
<name>A0A1Q2MI84_9BACT</name>
<dbReference type="Proteomes" id="UP000188181">
    <property type="component" value="Chromosome"/>
</dbReference>